<evidence type="ECO:0000259" key="2">
    <source>
        <dbReference type="Pfam" id="PF01979"/>
    </source>
</evidence>
<gene>
    <name evidence="3" type="ORF">V3330_15910</name>
</gene>
<dbReference type="RefSeq" id="WP_354696438.1">
    <property type="nucleotide sequence ID" value="NZ_JAZHOG010000011.1"/>
</dbReference>
<dbReference type="InterPro" id="IPR032466">
    <property type="entry name" value="Metal_Hydrolase"/>
</dbReference>
<evidence type="ECO:0000256" key="1">
    <source>
        <dbReference type="SAM" id="SignalP"/>
    </source>
</evidence>
<organism evidence="3 4">
    <name type="scientific">Elongatibacter sediminis</name>
    <dbReference type="NCBI Taxonomy" id="3119006"/>
    <lineage>
        <taxon>Bacteria</taxon>
        <taxon>Pseudomonadati</taxon>
        <taxon>Pseudomonadota</taxon>
        <taxon>Gammaproteobacteria</taxon>
        <taxon>Chromatiales</taxon>
        <taxon>Wenzhouxiangellaceae</taxon>
        <taxon>Elongatibacter</taxon>
    </lineage>
</organism>
<dbReference type="PANTHER" id="PTHR43135">
    <property type="entry name" value="ALPHA-D-RIBOSE 1-METHYLPHOSPHONATE 5-TRIPHOSPHATE DIPHOSPHATASE"/>
    <property type="match status" value="1"/>
</dbReference>
<protein>
    <submittedName>
        <fullName evidence="3">Amidohydrolase family protein</fullName>
    </submittedName>
</protein>
<dbReference type="EMBL" id="JAZHOG010000011">
    <property type="protein sequence ID" value="MEJ8569116.1"/>
    <property type="molecule type" value="Genomic_DNA"/>
</dbReference>
<sequence length="478" mass="51520">MKHGAAGMARVLTLAVSLVMSFLLAPAQAADLAITGATLIDGTGSAPVRDAVVVIDDGRISAAGPRTDVRIPQNAEVIDATGRYLIPGLMDANLHLYLNRDLETLIKYEGRYHEIIIEAAQIALKTGLTTVFDTWGPRAPLVRARDAINAGEVPGARIYLAGNIIGYGGIFSTDFNAPAAQFVSRAFARRLDEMWEQGTGQDLLWAEPEKVRAAVREYTSLDVDFLKYGASGHALHEMRFISFSPRVQRIIIEEGHRAGLIVQAHTSTTESLDLAIEAGVDILTHCDVSGADTVLSDETIAKIAERGIPCSVIPVTQRRLEAMNAVDSDHWLPRYTANMKENQRRMIAAGVTLLVSTDAGITHPVLASEATGIGAVRVDPRTTLGEGHFNALVGLEELGMDPMAVLQAATRNIAVAYHKEQELGTIEPGKRADLVILDHDPLEDARHYRSIATVIKDGEVVAIEGLPVAPLISSQEVE</sequence>
<name>A0AAW9RH60_9GAMM</name>
<dbReference type="GO" id="GO:0016810">
    <property type="term" value="F:hydrolase activity, acting on carbon-nitrogen (but not peptide) bonds"/>
    <property type="evidence" value="ECO:0007669"/>
    <property type="project" value="InterPro"/>
</dbReference>
<proteinExistence type="predicted"/>
<dbReference type="Gene3D" id="2.30.40.10">
    <property type="entry name" value="Urease, subunit C, domain 1"/>
    <property type="match status" value="2"/>
</dbReference>
<evidence type="ECO:0000313" key="4">
    <source>
        <dbReference type="Proteomes" id="UP001359886"/>
    </source>
</evidence>
<dbReference type="SUPFAM" id="SSF51556">
    <property type="entry name" value="Metallo-dependent hydrolases"/>
    <property type="match status" value="1"/>
</dbReference>
<dbReference type="Gene3D" id="3.20.20.140">
    <property type="entry name" value="Metal-dependent hydrolases"/>
    <property type="match status" value="1"/>
</dbReference>
<dbReference type="PANTHER" id="PTHR43135:SF3">
    <property type="entry name" value="ALPHA-D-RIBOSE 1-METHYLPHOSPHONATE 5-TRIPHOSPHATE DIPHOSPHATASE"/>
    <property type="match status" value="1"/>
</dbReference>
<feature type="chain" id="PRO_5043768427" evidence="1">
    <location>
        <begin position="30"/>
        <end position="478"/>
    </location>
</feature>
<dbReference type="AlphaFoldDB" id="A0AAW9RH60"/>
<dbReference type="InterPro" id="IPR006680">
    <property type="entry name" value="Amidohydro-rel"/>
</dbReference>
<dbReference type="Pfam" id="PF01979">
    <property type="entry name" value="Amidohydro_1"/>
    <property type="match status" value="1"/>
</dbReference>
<dbReference type="Proteomes" id="UP001359886">
    <property type="component" value="Unassembled WGS sequence"/>
</dbReference>
<accession>A0AAW9RH60</accession>
<feature type="signal peptide" evidence="1">
    <location>
        <begin position="1"/>
        <end position="29"/>
    </location>
</feature>
<comment type="caution">
    <text evidence="3">The sequence shown here is derived from an EMBL/GenBank/DDBJ whole genome shotgun (WGS) entry which is preliminary data.</text>
</comment>
<evidence type="ECO:0000313" key="3">
    <source>
        <dbReference type="EMBL" id="MEJ8569116.1"/>
    </source>
</evidence>
<dbReference type="SUPFAM" id="SSF51338">
    <property type="entry name" value="Composite domain of metallo-dependent hydrolases"/>
    <property type="match status" value="1"/>
</dbReference>
<dbReference type="InterPro" id="IPR011059">
    <property type="entry name" value="Metal-dep_hydrolase_composite"/>
</dbReference>
<reference evidence="3 4" key="1">
    <citation type="submission" date="2024-02" db="EMBL/GenBank/DDBJ databases">
        <title>A novel Wenzhouxiangellaceae bacterium, isolated from coastal sediments.</title>
        <authorList>
            <person name="Du Z.-J."/>
            <person name="Ye Y.-Q."/>
            <person name="Zhang X.-Y."/>
        </authorList>
    </citation>
    <scope>NUCLEOTIDE SEQUENCE [LARGE SCALE GENOMIC DNA]</scope>
    <source>
        <strain evidence="3 4">CH-27</strain>
    </source>
</reference>
<dbReference type="InterPro" id="IPR051781">
    <property type="entry name" value="Metallo-dep_Hydrolase"/>
</dbReference>
<feature type="domain" description="Amidohydrolase-related" evidence="2">
    <location>
        <begin position="84"/>
        <end position="461"/>
    </location>
</feature>
<keyword evidence="1" id="KW-0732">Signal</keyword>
<keyword evidence="4" id="KW-1185">Reference proteome</keyword>